<accession>A0A1E1LRT3</accession>
<sequence>MLTPIWICRHCEAPMPPSLPQGFSIPCPTCFSTGLWVLTSGNPMIIVQEDKTSYVFEYSCIGCRNVRYSPYWSWITRRFRMKTDTGFAPMIEDLDPPKRTCEKCSPWESRMWILRRIEKVGFEDKSPGPGESPPPTPSFFTPPS</sequence>
<dbReference type="Proteomes" id="UP000178129">
    <property type="component" value="Unassembled WGS sequence"/>
</dbReference>
<keyword evidence="3" id="KW-1185">Reference proteome</keyword>
<gene>
    <name evidence="2" type="ORF">RCO7_01604</name>
</gene>
<feature type="compositionally biased region" description="Pro residues" evidence="1">
    <location>
        <begin position="130"/>
        <end position="144"/>
    </location>
</feature>
<reference evidence="3" key="1">
    <citation type="submission" date="2016-03" db="EMBL/GenBank/DDBJ databases">
        <authorList>
            <person name="Ploux O."/>
        </authorList>
    </citation>
    <scope>NUCLEOTIDE SEQUENCE [LARGE SCALE GENOMIC DNA]</scope>
    <source>
        <strain evidence="3">UK7</strain>
    </source>
</reference>
<feature type="region of interest" description="Disordered" evidence="1">
    <location>
        <begin position="122"/>
        <end position="144"/>
    </location>
</feature>
<name>A0A1E1LRT3_9HELO</name>
<dbReference type="AlphaFoldDB" id="A0A1E1LRT3"/>
<dbReference type="EMBL" id="FJUW01000082">
    <property type="protein sequence ID" value="CZT13190.1"/>
    <property type="molecule type" value="Genomic_DNA"/>
</dbReference>
<evidence type="ECO:0000313" key="2">
    <source>
        <dbReference type="EMBL" id="CZT13190.1"/>
    </source>
</evidence>
<protein>
    <submittedName>
        <fullName evidence="2">Uncharacterized protein</fullName>
    </submittedName>
</protein>
<comment type="caution">
    <text evidence="2">The sequence shown here is derived from an EMBL/GenBank/DDBJ whole genome shotgun (WGS) entry which is preliminary data.</text>
</comment>
<dbReference type="InParanoid" id="A0A1E1LRT3"/>
<organism evidence="2 3">
    <name type="scientific">Rhynchosporium graminicola</name>
    <dbReference type="NCBI Taxonomy" id="2792576"/>
    <lineage>
        <taxon>Eukaryota</taxon>
        <taxon>Fungi</taxon>
        <taxon>Dikarya</taxon>
        <taxon>Ascomycota</taxon>
        <taxon>Pezizomycotina</taxon>
        <taxon>Leotiomycetes</taxon>
        <taxon>Helotiales</taxon>
        <taxon>Ploettnerulaceae</taxon>
        <taxon>Rhynchosporium</taxon>
    </lineage>
</organism>
<evidence type="ECO:0000313" key="3">
    <source>
        <dbReference type="Proteomes" id="UP000178129"/>
    </source>
</evidence>
<evidence type="ECO:0000256" key="1">
    <source>
        <dbReference type="SAM" id="MobiDB-lite"/>
    </source>
</evidence>
<proteinExistence type="predicted"/>